<dbReference type="AlphaFoldDB" id="A0A061H1C2"/>
<dbReference type="GeneID" id="19320354"/>
<accession>A0A061H1C2</accession>
<dbReference type="RefSeq" id="XP_007882008.1">
    <property type="nucleotide sequence ID" value="XM_007883817.1"/>
</dbReference>
<sequence>MRNLQANVDLTDASPVDFPRGALSRLQWVDTDFHGYEEWHESVLQPMHFLRRIRFGAPKLVRGDNHGHGSFDLLNDTTTQVVTVDRFARQAFGDTGRAIIRRMAATALPDHRFLSSTYMVHCSSSRHVARSLKARMRLYSVALPNLQLYEIHLTDASSKNGGRTYPRTFWRRVREKILDITYPIHFAIAVYHVRGEELADCPNWDVGDYRERASDISDDGQEDEGGEEGDGRGRRPRRNEHDYEDTPPASPASAPPALSNYVPTRSGEGLDARATKRSRRSLAASSSASASASASAAPSSSSSSSAAPQQHWEPPMILPPFSREWQPITLEGGLKSLPFLPPKEPHPYTLFVDQARSASVPAVQGPSRIRTYERGTVEWLRLVARNLEHGRQDLRL</sequence>
<gene>
    <name evidence="2" type="ORF">PFL1_06276</name>
</gene>
<dbReference type="KEGG" id="pfp:PFL1_06276"/>
<organism evidence="2 3">
    <name type="scientific">Pseudozyma flocculosa PF-1</name>
    <dbReference type="NCBI Taxonomy" id="1277687"/>
    <lineage>
        <taxon>Eukaryota</taxon>
        <taxon>Fungi</taxon>
        <taxon>Dikarya</taxon>
        <taxon>Basidiomycota</taxon>
        <taxon>Ustilaginomycotina</taxon>
        <taxon>Ustilaginomycetes</taxon>
        <taxon>Ustilaginales</taxon>
        <taxon>Ustilaginaceae</taxon>
        <taxon>Pseudozyma</taxon>
    </lineage>
</organism>
<feature type="compositionally biased region" description="Low complexity" evidence="1">
    <location>
        <begin position="281"/>
        <end position="307"/>
    </location>
</feature>
<name>A0A061H1C2_9BASI</name>
<evidence type="ECO:0000256" key="1">
    <source>
        <dbReference type="SAM" id="MobiDB-lite"/>
    </source>
</evidence>
<evidence type="ECO:0000313" key="2">
    <source>
        <dbReference type="EMBL" id="EPQ26068.1"/>
    </source>
</evidence>
<feature type="region of interest" description="Disordered" evidence="1">
    <location>
        <begin position="213"/>
        <end position="320"/>
    </location>
</feature>
<protein>
    <submittedName>
        <fullName evidence="2">Uncharacterized protein</fullName>
    </submittedName>
</protein>
<evidence type="ECO:0000313" key="3">
    <source>
        <dbReference type="Proteomes" id="UP000053664"/>
    </source>
</evidence>
<reference evidence="2 3" key="1">
    <citation type="journal article" date="2013" name="Plant Cell">
        <title>The transition from a phytopathogenic smut ancestor to an anamorphic biocontrol agent deciphered by comparative whole-genome analysis.</title>
        <authorList>
            <person name="Lefebvre F."/>
            <person name="Joly D.L."/>
            <person name="Labbe C."/>
            <person name="Teichmann B."/>
            <person name="Linning R."/>
            <person name="Belzile F."/>
            <person name="Bakkeren G."/>
            <person name="Belanger R.R."/>
        </authorList>
    </citation>
    <scope>NUCLEOTIDE SEQUENCE [LARGE SCALE GENOMIC DNA]</scope>
    <source>
        <strain evidence="2 3">PF-1</strain>
    </source>
</reference>
<dbReference type="Proteomes" id="UP000053664">
    <property type="component" value="Unassembled WGS sequence"/>
</dbReference>
<dbReference type="OrthoDB" id="2547444at2759"/>
<proteinExistence type="predicted"/>
<dbReference type="HOGENOM" id="CLU_043433_0_0_1"/>
<feature type="compositionally biased region" description="Acidic residues" evidence="1">
    <location>
        <begin position="216"/>
        <end position="228"/>
    </location>
</feature>
<dbReference type="EMBL" id="KE361647">
    <property type="protein sequence ID" value="EPQ26068.1"/>
    <property type="molecule type" value="Genomic_DNA"/>
</dbReference>